<keyword evidence="3" id="KW-1185">Reference proteome</keyword>
<protein>
    <submittedName>
        <fullName evidence="2">Uncharacterized protein</fullName>
    </submittedName>
</protein>
<dbReference type="EMBL" id="FRBU01000006">
    <property type="protein sequence ID" value="SHL35563.1"/>
    <property type="molecule type" value="Genomic_DNA"/>
</dbReference>
<proteinExistence type="predicted"/>
<keyword evidence="1" id="KW-1133">Transmembrane helix</keyword>
<sequence>MYLGINLFPLFINYLPLSPLKFAMSKKFYILLVVMIGFFMTPTVALACGTKTEKECCKKESSPKKNKKECCKSEKSSKEKSHEGCNGACKSITCSSSTVYLGMTSIHYAEFNDQLFSFSTKKQNYYYSEIFISSDFRSIWLPPKIS</sequence>
<feature type="transmembrane region" description="Helical" evidence="1">
    <location>
        <begin position="28"/>
        <end position="49"/>
    </location>
</feature>
<dbReference type="AlphaFoldDB" id="A0A1M6ZZ09"/>
<accession>A0A1M6ZZ09</accession>
<dbReference type="Proteomes" id="UP000184260">
    <property type="component" value="Unassembled WGS sequence"/>
</dbReference>
<gene>
    <name evidence="2" type="ORF">SAMN05443669_100628</name>
</gene>
<reference evidence="3" key="1">
    <citation type="submission" date="2016-11" db="EMBL/GenBank/DDBJ databases">
        <authorList>
            <person name="Varghese N."/>
            <person name="Submissions S."/>
        </authorList>
    </citation>
    <scope>NUCLEOTIDE SEQUENCE [LARGE SCALE GENOMIC DNA]</scope>
    <source>
        <strain evidence="3">DSM 3661</strain>
    </source>
</reference>
<name>A0A1M6ZZ09_9FLAO</name>
<evidence type="ECO:0000313" key="2">
    <source>
        <dbReference type="EMBL" id="SHL35563.1"/>
    </source>
</evidence>
<evidence type="ECO:0000256" key="1">
    <source>
        <dbReference type="SAM" id="Phobius"/>
    </source>
</evidence>
<organism evidence="2 3">
    <name type="scientific">Flavobacterium xanthum</name>
    <dbReference type="NCBI Taxonomy" id="69322"/>
    <lineage>
        <taxon>Bacteria</taxon>
        <taxon>Pseudomonadati</taxon>
        <taxon>Bacteroidota</taxon>
        <taxon>Flavobacteriia</taxon>
        <taxon>Flavobacteriales</taxon>
        <taxon>Flavobacteriaceae</taxon>
        <taxon>Flavobacterium</taxon>
    </lineage>
</organism>
<keyword evidence="1" id="KW-0812">Transmembrane</keyword>
<dbReference type="STRING" id="69322.SAMN05443669_100628"/>
<evidence type="ECO:0000313" key="3">
    <source>
        <dbReference type="Proteomes" id="UP000184260"/>
    </source>
</evidence>
<keyword evidence="1" id="KW-0472">Membrane</keyword>